<keyword evidence="2" id="KW-1185">Reference proteome</keyword>
<sequence>MARPYPPGARLLARPDAVRPCAGCGDPLGRGYPTCATCADAVDAYWKADWEALRGDDTADRDLAADVLAEPAGVYPWTCTDWALRLIPCPACRAELGTGDPGCLTCARADQSRWAWDHGGMPVAMTQNEHTLRVAVAALRAADRHRDTVVAFWRLTLPFLLVGETFTAAQARRIRVLLLAGRAEELAESPGYAAMTALPDLPWRA</sequence>
<proteinExistence type="predicted"/>
<dbReference type="EMBL" id="BMRB01000001">
    <property type="protein sequence ID" value="GGS15985.1"/>
    <property type="molecule type" value="Genomic_DNA"/>
</dbReference>
<dbReference type="AlphaFoldDB" id="A0A918L6Y6"/>
<evidence type="ECO:0000313" key="1">
    <source>
        <dbReference type="EMBL" id="GGS15985.1"/>
    </source>
</evidence>
<reference evidence="1" key="1">
    <citation type="journal article" date="2014" name="Int. J. Syst. Evol. Microbiol.">
        <title>Complete genome sequence of Corynebacterium casei LMG S-19264T (=DSM 44701T), isolated from a smear-ripened cheese.</title>
        <authorList>
            <consortium name="US DOE Joint Genome Institute (JGI-PGF)"/>
            <person name="Walter F."/>
            <person name="Albersmeier A."/>
            <person name="Kalinowski J."/>
            <person name="Ruckert C."/>
        </authorList>
    </citation>
    <scope>NUCLEOTIDE SEQUENCE</scope>
    <source>
        <strain evidence="1">JCM 3276</strain>
    </source>
</reference>
<name>A0A918L6Y6_9PSEU</name>
<protein>
    <submittedName>
        <fullName evidence="1">Uncharacterized protein</fullName>
    </submittedName>
</protein>
<reference evidence="1" key="2">
    <citation type="submission" date="2020-09" db="EMBL/GenBank/DDBJ databases">
        <authorList>
            <person name="Sun Q."/>
            <person name="Ohkuma M."/>
        </authorList>
    </citation>
    <scope>NUCLEOTIDE SEQUENCE</scope>
    <source>
        <strain evidence="1">JCM 3276</strain>
    </source>
</reference>
<dbReference type="RefSeq" id="WP_189208646.1">
    <property type="nucleotide sequence ID" value="NZ_BMRB01000001.1"/>
</dbReference>
<dbReference type="Proteomes" id="UP000660680">
    <property type="component" value="Unassembled WGS sequence"/>
</dbReference>
<gene>
    <name evidence="1" type="ORF">GCM10010171_05150</name>
</gene>
<evidence type="ECO:0000313" key="2">
    <source>
        <dbReference type="Proteomes" id="UP000660680"/>
    </source>
</evidence>
<accession>A0A918L6Y6</accession>
<organism evidence="1 2">
    <name type="scientific">Actinokineospora fastidiosa</name>
    <dbReference type="NCBI Taxonomy" id="1816"/>
    <lineage>
        <taxon>Bacteria</taxon>
        <taxon>Bacillati</taxon>
        <taxon>Actinomycetota</taxon>
        <taxon>Actinomycetes</taxon>
        <taxon>Pseudonocardiales</taxon>
        <taxon>Pseudonocardiaceae</taxon>
        <taxon>Actinokineospora</taxon>
    </lineage>
</organism>
<comment type="caution">
    <text evidence="1">The sequence shown here is derived from an EMBL/GenBank/DDBJ whole genome shotgun (WGS) entry which is preliminary data.</text>
</comment>